<evidence type="ECO:0000313" key="8">
    <source>
        <dbReference type="WBParaSite" id="jg21132.1"/>
    </source>
</evidence>
<feature type="domain" description="Rab3GAP catalytic subunit conserved" evidence="6">
    <location>
        <begin position="114"/>
        <end position="226"/>
    </location>
</feature>
<dbReference type="InterPro" id="IPR026147">
    <property type="entry name" value="Rab3GAP1_conserved"/>
</dbReference>
<name>A0A915DMV4_9BILA</name>
<reference evidence="8" key="1">
    <citation type="submission" date="2022-11" db="UniProtKB">
        <authorList>
            <consortium name="WormBaseParasite"/>
        </authorList>
    </citation>
    <scope>IDENTIFICATION</scope>
</reference>
<keyword evidence="5" id="KW-0963">Cytoplasm</keyword>
<keyword evidence="7" id="KW-1185">Reference proteome</keyword>
<comment type="subcellular location">
    <subcellularLocation>
        <location evidence="1">Cytoplasm</location>
    </subcellularLocation>
</comment>
<evidence type="ECO:0000256" key="3">
    <source>
        <dbReference type="ARBA" id="ARBA00015817"/>
    </source>
</evidence>
<dbReference type="PANTHER" id="PTHR21422">
    <property type="entry name" value="RAB3 GTPASE-ACTIVATING PROTEIN CATALYTIC SUBUNIT"/>
    <property type="match status" value="1"/>
</dbReference>
<dbReference type="GO" id="GO:0005737">
    <property type="term" value="C:cytoplasm"/>
    <property type="evidence" value="ECO:0007669"/>
    <property type="project" value="UniProtKB-SubCell"/>
</dbReference>
<dbReference type="PANTHER" id="PTHR21422:SF9">
    <property type="entry name" value="RAB3 GTPASE-ACTIVATING PROTEIN CATALYTIC SUBUNIT"/>
    <property type="match status" value="1"/>
</dbReference>
<dbReference type="GO" id="GO:0005096">
    <property type="term" value="F:GTPase activator activity"/>
    <property type="evidence" value="ECO:0007669"/>
    <property type="project" value="UniProtKB-KW"/>
</dbReference>
<comment type="similarity">
    <text evidence="2">Belongs to the Rab3-GAP catalytic subunit family.</text>
</comment>
<protein>
    <recommendedName>
        <fullName evidence="3">Rab3 GTPase-activating protein catalytic subunit</fullName>
    </recommendedName>
</protein>
<dbReference type="AlphaFoldDB" id="A0A915DMV4"/>
<evidence type="ECO:0000259" key="6">
    <source>
        <dbReference type="Pfam" id="PF13890"/>
    </source>
</evidence>
<evidence type="ECO:0000256" key="1">
    <source>
        <dbReference type="ARBA" id="ARBA00004496"/>
    </source>
</evidence>
<dbReference type="WBParaSite" id="jg21132.1">
    <property type="protein sequence ID" value="jg21132.1"/>
    <property type="gene ID" value="jg21132"/>
</dbReference>
<proteinExistence type="inferred from homology"/>
<accession>A0A915DMV4</accession>
<sequence>MSNLWQAFVKLLRDCWENNTNLPGFSDDDQLDLSKCLFHQKLQILQFCIATKRKRHSNLDDRQTETEGLKSLSASTSQSNLVSKAEDEFYDASDSIEAETASILTKEPKGRLQKTIFVPLTQDRGPMSEDMIDELTSYLTSLKDGDARTRAQLDILLSDMQAFKAANPGSILADFVRWHSPRDWTETETENGIKKELWESARPIPVNQQARLFNETKEVERILQSFNSILVIDLIHLILPVVVADATLCLINNSAVCFELVKSKLIELCQKVVKFTKRNTVDDIYEIRKDIEHIETTVARYLSLTALFEKQMDDENDESKTMLQTQIQSLIAEMLENEGSKVHQAKTQRVKINDAPRGPLANTILRCISLPFDSSGAVLPKPSSKQYILRWISPRPGIDSRLMTQRMFASIKEEEQEFRLCSPELAKCRHAWTDASFSLTRFGDTPAPAQIYQQIFTSIAICRQLNVPISVAEEIAPTFLQLPAFANAQHIHLMTTSVSQNVVQLMPKQILEWCNREVKPCAHDNNHRKEMIVDVENVKKGLKHLVRLLVKDFESSTKCAPYFLAFGGCAKIPSTTVQLHNDKTEEFFEAFTPNSKEFSSLLENVASLQQFEYIIIRGKPGNESILSSQEEPSSSFRPVID</sequence>
<evidence type="ECO:0000256" key="4">
    <source>
        <dbReference type="ARBA" id="ARBA00022468"/>
    </source>
</evidence>
<evidence type="ECO:0000256" key="5">
    <source>
        <dbReference type="ARBA" id="ARBA00022490"/>
    </source>
</evidence>
<evidence type="ECO:0000313" key="7">
    <source>
        <dbReference type="Proteomes" id="UP000887574"/>
    </source>
</evidence>
<dbReference type="InterPro" id="IPR045700">
    <property type="entry name" value="Rab3GAP1"/>
</dbReference>
<evidence type="ECO:0000256" key="2">
    <source>
        <dbReference type="ARBA" id="ARBA00008856"/>
    </source>
</evidence>
<keyword evidence="4" id="KW-0343">GTPase activation</keyword>
<dbReference type="Pfam" id="PF13890">
    <property type="entry name" value="Rab3-GTPase_cat"/>
    <property type="match status" value="1"/>
</dbReference>
<dbReference type="Proteomes" id="UP000887574">
    <property type="component" value="Unplaced"/>
</dbReference>
<organism evidence="7 8">
    <name type="scientific">Ditylenchus dipsaci</name>
    <dbReference type="NCBI Taxonomy" id="166011"/>
    <lineage>
        <taxon>Eukaryota</taxon>
        <taxon>Metazoa</taxon>
        <taxon>Ecdysozoa</taxon>
        <taxon>Nematoda</taxon>
        <taxon>Chromadorea</taxon>
        <taxon>Rhabditida</taxon>
        <taxon>Tylenchina</taxon>
        <taxon>Tylenchomorpha</taxon>
        <taxon>Sphaerularioidea</taxon>
        <taxon>Anguinidae</taxon>
        <taxon>Anguininae</taxon>
        <taxon>Ditylenchus</taxon>
    </lineage>
</organism>